<accession>A0A2M8M541</accession>
<dbReference type="InterPro" id="IPR017946">
    <property type="entry name" value="PLC-like_Pdiesterase_TIM-brl"/>
</dbReference>
<dbReference type="Pfam" id="PF03009">
    <property type="entry name" value="GDPD"/>
    <property type="match status" value="1"/>
</dbReference>
<dbReference type="GO" id="GO:0008081">
    <property type="term" value="F:phosphoric diester hydrolase activity"/>
    <property type="evidence" value="ECO:0007669"/>
    <property type="project" value="InterPro"/>
</dbReference>
<dbReference type="GO" id="GO:0006629">
    <property type="term" value="P:lipid metabolic process"/>
    <property type="evidence" value="ECO:0007669"/>
    <property type="project" value="InterPro"/>
</dbReference>
<dbReference type="PROSITE" id="PS51704">
    <property type="entry name" value="GP_PDE"/>
    <property type="match status" value="1"/>
</dbReference>
<evidence type="ECO:0000313" key="2">
    <source>
        <dbReference type="EMBL" id="PJE99323.1"/>
    </source>
</evidence>
<organism evidence="2 3">
    <name type="scientific">Streptomyces carminius</name>
    <dbReference type="NCBI Taxonomy" id="2665496"/>
    <lineage>
        <taxon>Bacteria</taxon>
        <taxon>Bacillati</taxon>
        <taxon>Actinomycetota</taxon>
        <taxon>Actinomycetes</taxon>
        <taxon>Kitasatosporales</taxon>
        <taxon>Streptomycetaceae</taxon>
        <taxon>Streptomyces</taxon>
    </lineage>
</organism>
<dbReference type="SUPFAM" id="SSF51695">
    <property type="entry name" value="PLC-like phosphodiesterases"/>
    <property type="match status" value="1"/>
</dbReference>
<feature type="domain" description="GP-PDE" evidence="1">
    <location>
        <begin position="4"/>
        <end position="221"/>
    </location>
</feature>
<dbReference type="PANTHER" id="PTHR46211:SF1">
    <property type="entry name" value="GLYCEROPHOSPHODIESTER PHOSPHODIESTERASE, CYTOPLASMIC"/>
    <property type="match status" value="1"/>
</dbReference>
<dbReference type="InterPro" id="IPR030395">
    <property type="entry name" value="GP_PDE_dom"/>
</dbReference>
<dbReference type="CDD" id="cd08556">
    <property type="entry name" value="GDPD"/>
    <property type="match status" value="1"/>
</dbReference>
<dbReference type="Gene3D" id="3.20.20.190">
    <property type="entry name" value="Phosphatidylinositol (PI) phosphodiesterase"/>
    <property type="match status" value="1"/>
</dbReference>
<evidence type="ECO:0000259" key="1">
    <source>
        <dbReference type="PROSITE" id="PS51704"/>
    </source>
</evidence>
<dbReference type="EMBL" id="PGGW01000017">
    <property type="protein sequence ID" value="PJE99323.1"/>
    <property type="molecule type" value="Genomic_DNA"/>
</dbReference>
<protein>
    <submittedName>
        <fullName evidence="2">Glycerophosphodiester phosphodiesterase</fullName>
    </submittedName>
</protein>
<dbReference type="Proteomes" id="UP000230407">
    <property type="component" value="Unassembled WGS sequence"/>
</dbReference>
<dbReference type="PANTHER" id="PTHR46211">
    <property type="entry name" value="GLYCEROPHOSPHORYL DIESTER PHOSPHODIESTERASE"/>
    <property type="match status" value="1"/>
</dbReference>
<reference evidence="2 3" key="1">
    <citation type="submission" date="2017-11" db="EMBL/GenBank/DDBJ databases">
        <title>Streptomyces carmine sp. nov., a novel actinomycete isolated from Sophora alopecuroides in Xinjiang, China.</title>
        <authorList>
            <person name="Wang Y."/>
            <person name="Luo X."/>
            <person name="Wan C."/>
            <person name="Zhang L."/>
        </authorList>
    </citation>
    <scope>NUCLEOTIDE SEQUENCE [LARGE SCALE GENOMIC DNA]</scope>
    <source>
        <strain evidence="2 3">TRM SA0054</strain>
    </source>
</reference>
<sequence length="225" mass="23815">MPYVTAVAHRGHPYLERENTLASVRAALAAGADAVEVDVRLTADGTPVLLHDATLERLWGVDRPLAAVRDRDLPAGVPALGEALAAVATAPGTRLLVDLPDPAAVPAAVAEVRAAGAPECVYWCGGPAALLAVRAAEPGAELALTWQRAAPVRPTLLASLRPAWLNYRFGLLGPALVARARRDGVRVSCWTPDTGRAMRRLVALGVESITTNRVDVLRAVLDRRR</sequence>
<evidence type="ECO:0000313" key="3">
    <source>
        <dbReference type="Proteomes" id="UP000230407"/>
    </source>
</evidence>
<name>A0A2M8M541_9ACTN</name>
<comment type="caution">
    <text evidence="2">The sequence shown here is derived from an EMBL/GenBank/DDBJ whole genome shotgun (WGS) entry which is preliminary data.</text>
</comment>
<proteinExistence type="predicted"/>
<dbReference type="AlphaFoldDB" id="A0A2M8M541"/>
<gene>
    <name evidence="2" type="ORF">CUT44_05705</name>
</gene>
<keyword evidence="3" id="KW-1185">Reference proteome</keyword>